<reference evidence="1" key="1">
    <citation type="submission" date="2020-05" db="EMBL/GenBank/DDBJ databases">
        <title>Mycena genomes resolve the evolution of fungal bioluminescence.</title>
        <authorList>
            <person name="Tsai I.J."/>
        </authorList>
    </citation>
    <scope>NUCLEOTIDE SEQUENCE</scope>
    <source>
        <strain evidence="1">160909Yilan</strain>
    </source>
</reference>
<dbReference type="InterPro" id="IPR036537">
    <property type="entry name" value="Adaptor_Cbl_N_dom_sf"/>
</dbReference>
<dbReference type="Gene3D" id="1.20.930.20">
    <property type="entry name" value="Adaptor protein Cbl, N-terminal domain"/>
    <property type="match status" value="1"/>
</dbReference>
<proteinExistence type="predicted"/>
<dbReference type="Proteomes" id="UP000623467">
    <property type="component" value="Unassembled WGS sequence"/>
</dbReference>
<comment type="caution">
    <text evidence="1">The sequence shown here is derived from an EMBL/GenBank/DDBJ whole genome shotgun (WGS) entry which is preliminary data.</text>
</comment>
<accession>A0A8H6ZBJ5</accession>
<dbReference type="CDD" id="cd21037">
    <property type="entry name" value="MLKL_NTD"/>
    <property type="match status" value="1"/>
</dbReference>
<sequence length="214" mass="23461">MFGKSSGFRAARNALQAALVILGKIPIPGIEAVTETLSQALTKVQEVRDNVAEWANLSDRVQTITFLVSGNSDYDMSLVLGERLLRVLQDITESVDASKKSGYFRRFLNSTEDASSLTKHILTLNNLIGDLTLEVGLKTNRTIAQLQQELEKFKSNLVVRPDERTKKSGFFRISSAPVTQIVIFNISTGGEGGIPVQSQIETTGNRTTPVYGRS</sequence>
<gene>
    <name evidence="1" type="ORF">MSAN_00344300</name>
</gene>
<name>A0A8H6ZBJ5_9AGAR</name>
<keyword evidence="2" id="KW-1185">Reference proteome</keyword>
<dbReference type="InterPro" id="IPR059179">
    <property type="entry name" value="MLKL-like_MCAfunc"/>
</dbReference>
<evidence type="ECO:0000313" key="1">
    <source>
        <dbReference type="EMBL" id="KAF7374597.1"/>
    </source>
</evidence>
<dbReference type="OrthoDB" id="2915789at2759"/>
<dbReference type="AlphaFoldDB" id="A0A8H6ZBJ5"/>
<organism evidence="1 2">
    <name type="scientific">Mycena sanguinolenta</name>
    <dbReference type="NCBI Taxonomy" id="230812"/>
    <lineage>
        <taxon>Eukaryota</taxon>
        <taxon>Fungi</taxon>
        <taxon>Dikarya</taxon>
        <taxon>Basidiomycota</taxon>
        <taxon>Agaricomycotina</taxon>
        <taxon>Agaricomycetes</taxon>
        <taxon>Agaricomycetidae</taxon>
        <taxon>Agaricales</taxon>
        <taxon>Marasmiineae</taxon>
        <taxon>Mycenaceae</taxon>
        <taxon>Mycena</taxon>
    </lineage>
</organism>
<protein>
    <submittedName>
        <fullName evidence="1">Uncharacterized protein</fullName>
    </submittedName>
</protein>
<dbReference type="GO" id="GO:0007166">
    <property type="term" value="P:cell surface receptor signaling pathway"/>
    <property type="evidence" value="ECO:0007669"/>
    <property type="project" value="InterPro"/>
</dbReference>
<dbReference type="EMBL" id="JACAZH010000002">
    <property type="protein sequence ID" value="KAF7374597.1"/>
    <property type="molecule type" value="Genomic_DNA"/>
</dbReference>
<evidence type="ECO:0000313" key="2">
    <source>
        <dbReference type="Proteomes" id="UP000623467"/>
    </source>
</evidence>